<name>U9V2X8_RHIID</name>
<dbReference type="AlphaFoldDB" id="U9V2X8"/>
<gene>
    <name evidence="3" type="ORF">GLOINDRAFT_16630</name>
</gene>
<reference evidence="3" key="1">
    <citation type="submission" date="2013-07" db="EMBL/GenBank/DDBJ databases">
        <title>The genome of an arbuscular mycorrhizal fungus provides insights into the evolution of the oldest plant symbiosis.</title>
        <authorList>
            <consortium name="DOE Joint Genome Institute"/>
            <person name="Tisserant E."/>
            <person name="Malbreil M."/>
            <person name="Kuo A."/>
            <person name="Kohler A."/>
            <person name="Symeonidi A."/>
            <person name="Balestrini R."/>
            <person name="Charron P."/>
            <person name="Duensing N."/>
            <person name="Frei-dit-Frey N."/>
            <person name="Gianinazzi-Pearson V."/>
            <person name="Gilbert B."/>
            <person name="Handa Y."/>
            <person name="Hijri M."/>
            <person name="Kaul R."/>
            <person name="Kawaguchi M."/>
            <person name="Krajinski F."/>
            <person name="Lammers P."/>
            <person name="Lapierre D."/>
            <person name="Masclaux F.G."/>
            <person name="Murat C."/>
            <person name="Morin E."/>
            <person name="Ndikumana S."/>
            <person name="Pagni M."/>
            <person name="Petitpierre D."/>
            <person name="Requena N."/>
            <person name="Rosikiewicz P."/>
            <person name="Riley R."/>
            <person name="Saito K."/>
            <person name="San Clemente H."/>
            <person name="Shapiro H."/>
            <person name="van Tuinen D."/>
            <person name="Becard G."/>
            <person name="Bonfante P."/>
            <person name="Paszkowski U."/>
            <person name="Shachar-Hill Y."/>
            <person name="Young J.P."/>
            <person name="Sanders I.R."/>
            <person name="Henrissat B."/>
            <person name="Rensing S.A."/>
            <person name="Grigoriev I.V."/>
            <person name="Corradi N."/>
            <person name="Roux C."/>
            <person name="Martin F."/>
        </authorList>
    </citation>
    <scope>NUCLEOTIDE SEQUENCE</scope>
    <source>
        <strain evidence="3">DAOM 197198</strain>
    </source>
</reference>
<dbReference type="HOGENOM" id="CLU_045575_0_0_1"/>
<feature type="coiled-coil region" evidence="1">
    <location>
        <begin position="20"/>
        <end position="86"/>
    </location>
</feature>
<dbReference type="VEuPathDB" id="FungiDB:RhiirFUN_025241"/>
<evidence type="ECO:0000256" key="2">
    <source>
        <dbReference type="SAM" id="MobiDB-lite"/>
    </source>
</evidence>
<feature type="region of interest" description="Disordered" evidence="2">
    <location>
        <begin position="351"/>
        <end position="371"/>
    </location>
</feature>
<evidence type="ECO:0000256" key="1">
    <source>
        <dbReference type="SAM" id="Coils"/>
    </source>
</evidence>
<dbReference type="EMBL" id="KI275750">
    <property type="protein sequence ID" value="ESA22236.1"/>
    <property type="molecule type" value="Genomic_DNA"/>
</dbReference>
<feature type="compositionally biased region" description="Acidic residues" evidence="2">
    <location>
        <begin position="356"/>
        <end position="366"/>
    </location>
</feature>
<proteinExistence type="predicted"/>
<sequence length="390" mass="44710">MTVNDTAVNQSELDLLRQCNTELEAELEIDRKKIDKLKKTIGGLSSENFDLKREVAKLRKEYGIRIKKQERKNAELEDRLAKVEQGSSVKDGQDSLVVDEQSQKLEESVVDVSPSGFSAPINADTKATKDEEMDACSAFMLEQYKKSIGEKIRQRNREKKLALQGRLAETVNNVEKSFSKNSYEEEAVTNTSPTFCPEVEIKVNIERLENEERVSLRLSNSSDSLQPTKNNVNGWTFSNIATEFVQNLLSISIKKLANSFCQVNVARGKTIIAKRAEITAWYLFSKRFEEKVVELRSNNKKLTDQTARKQIYDDMKSYFTGISDRYLCVMTCKARKINKLFGTGQSKTITSRMSETNEEMPDDDGYNESNSDYNEQIHEELRIYWFRKGL</sequence>
<organism evidence="3">
    <name type="scientific">Rhizophagus irregularis (strain DAOM 181602 / DAOM 197198 / MUCL 43194)</name>
    <name type="common">Arbuscular mycorrhizal fungus</name>
    <name type="synonym">Glomus intraradices</name>
    <dbReference type="NCBI Taxonomy" id="747089"/>
    <lineage>
        <taxon>Eukaryota</taxon>
        <taxon>Fungi</taxon>
        <taxon>Fungi incertae sedis</taxon>
        <taxon>Mucoromycota</taxon>
        <taxon>Glomeromycotina</taxon>
        <taxon>Glomeromycetes</taxon>
        <taxon>Glomerales</taxon>
        <taxon>Glomeraceae</taxon>
        <taxon>Rhizophagus</taxon>
    </lineage>
</organism>
<protein>
    <submittedName>
        <fullName evidence="3">Uncharacterized protein</fullName>
    </submittedName>
</protein>
<evidence type="ECO:0000313" key="3">
    <source>
        <dbReference type="EMBL" id="ESA22236.1"/>
    </source>
</evidence>
<keyword evidence="1" id="KW-0175">Coiled coil</keyword>
<accession>U9V2X8</accession>